<keyword evidence="8" id="KW-1185">Reference proteome</keyword>
<accession>C4GAN8</accession>
<dbReference type="SMART" id="SM00382">
    <property type="entry name" value="AAA"/>
    <property type="match status" value="1"/>
</dbReference>
<evidence type="ECO:0000256" key="1">
    <source>
        <dbReference type="ARBA" id="ARBA00005417"/>
    </source>
</evidence>
<dbReference type="FunFam" id="3.40.50.300:FF:000425">
    <property type="entry name" value="Probable ABC transporter, ATP-binding subunit"/>
    <property type="match status" value="1"/>
</dbReference>
<evidence type="ECO:0000256" key="3">
    <source>
        <dbReference type="ARBA" id="ARBA00022741"/>
    </source>
</evidence>
<dbReference type="PROSITE" id="PS00211">
    <property type="entry name" value="ABC_TRANSPORTER_1"/>
    <property type="match status" value="1"/>
</dbReference>
<dbReference type="Proteomes" id="UP000003494">
    <property type="component" value="Unassembled WGS sequence"/>
</dbReference>
<comment type="caution">
    <text evidence="7">The sequence shown here is derived from an EMBL/GenBank/DDBJ whole genome shotgun (WGS) entry which is preliminary data.</text>
</comment>
<evidence type="ECO:0000313" key="7">
    <source>
        <dbReference type="EMBL" id="EEP28181.1"/>
    </source>
</evidence>
<comment type="similarity">
    <text evidence="1">Belongs to the ABC transporter superfamily.</text>
</comment>
<keyword evidence="3" id="KW-0547">Nucleotide-binding</keyword>
<evidence type="ECO:0000259" key="6">
    <source>
        <dbReference type="PROSITE" id="PS50893"/>
    </source>
</evidence>
<reference evidence="7" key="1">
    <citation type="submission" date="2009-04" db="EMBL/GenBank/DDBJ databases">
        <authorList>
            <person name="Weinstock G."/>
            <person name="Sodergren E."/>
            <person name="Clifton S."/>
            <person name="Fulton L."/>
            <person name="Fulton B."/>
            <person name="Courtney L."/>
            <person name="Fronick C."/>
            <person name="Harrison M."/>
            <person name="Strong C."/>
            <person name="Farmer C."/>
            <person name="Delahaunty K."/>
            <person name="Markovic C."/>
            <person name="Hall O."/>
            <person name="Minx P."/>
            <person name="Tomlinson C."/>
            <person name="Mitreva M."/>
            <person name="Nelson J."/>
            <person name="Hou S."/>
            <person name="Wollam A."/>
            <person name="Pepin K.H."/>
            <person name="Johnson M."/>
            <person name="Bhonagiri V."/>
            <person name="Nash W.E."/>
            <person name="Warren W."/>
            <person name="Chinwalla A."/>
            <person name="Mardis E.R."/>
            <person name="Wilson R.K."/>
        </authorList>
    </citation>
    <scope>NUCLEOTIDE SEQUENCE [LARGE SCALE GENOMIC DNA]</scope>
    <source>
        <strain evidence="7">DSM 14600</strain>
    </source>
</reference>
<dbReference type="GO" id="GO:0016887">
    <property type="term" value="F:ATP hydrolysis activity"/>
    <property type="evidence" value="ECO:0007669"/>
    <property type="project" value="InterPro"/>
</dbReference>
<keyword evidence="4 7" id="KW-0067">ATP-binding</keyword>
<dbReference type="PANTHER" id="PTHR43117:SF4">
    <property type="entry name" value="OSMOPROTECTANT IMPORT ATP-BINDING PROTEIN OSMV"/>
    <property type="match status" value="1"/>
</dbReference>
<dbReference type="InterPro" id="IPR027417">
    <property type="entry name" value="P-loop_NTPase"/>
</dbReference>
<dbReference type="Pfam" id="PF00005">
    <property type="entry name" value="ABC_tran"/>
    <property type="match status" value="1"/>
</dbReference>
<dbReference type="SUPFAM" id="SSF52540">
    <property type="entry name" value="P-loop containing nucleoside triphosphate hydrolases"/>
    <property type="match status" value="1"/>
</dbReference>
<dbReference type="InterPro" id="IPR003439">
    <property type="entry name" value="ABC_transporter-like_ATP-bd"/>
</dbReference>
<dbReference type="InterPro" id="IPR003593">
    <property type="entry name" value="AAA+_ATPase"/>
</dbReference>
<dbReference type="EMBL" id="ACIP02000002">
    <property type="protein sequence ID" value="EEP28181.1"/>
    <property type="molecule type" value="Genomic_DNA"/>
</dbReference>
<evidence type="ECO:0000256" key="5">
    <source>
        <dbReference type="ARBA" id="ARBA00066388"/>
    </source>
</evidence>
<dbReference type="InterPro" id="IPR017871">
    <property type="entry name" value="ABC_transporter-like_CS"/>
</dbReference>
<dbReference type="Gene3D" id="3.40.50.300">
    <property type="entry name" value="P-loop containing nucleotide triphosphate hydrolases"/>
    <property type="match status" value="1"/>
</dbReference>
<dbReference type="HOGENOM" id="CLU_000604_1_22_9"/>
<dbReference type="STRING" id="626523.GCWU000342_00989"/>
<dbReference type="AlphaFoldDB" id="C4GAN8"/>
<organism evidence="7 8">
    <name type="scientific">Shuttleworthella satelles DSM 14600</name>
    <dbReference type="NCBI Taxonomy" id="626523"/>
    <lineage>
        <taxon>Bacteria</taxon>
        <taxon>Bacillati</taxon>
        <taxon>Bacillota</taxon>
        <taxon>Clostridia</taxon>
        <taxon>Lachnospirales</taxon>
        <taxon>Lachnospiraceae</taxon>
        <taxon>Shuttleworthella</taxon>
    </lineage>
</organism>
<name>C4GAN8_9FIRM</name>
<dbReference type="PROSITE" id="PS50893">
    <property type="entry name" value="ABC_TRANSPORTER_2"/>
    <property type="match status" value="1"/>
</dbReference>
<gene>
    <name evidence="7" type="ORF">GCWU000342_00989</name>
</gene>
<feature type="domain" description="ABC transporter" evidence="6">
    <location>
        <begin position="40"/>
        <end position="276"/>
    </location>
</feature>
<dbReference type="PANTHER" id="PTHR43117">
    <property type="entry name" value="OSMOPROTECTANT IMPORT ATP-BINDING PROTEIN OSMV"/>
    <property type="match status" value="1"/>
</dbReference>
<proteinExistence type="inferred from homology"/>
<dbReference type="GO" id="GO:0005524">
    <property type="term" value="F:ATP binding"/>
    <property type="evidence" value="ECO:0007669"/>
    <property type="project" value="UniProtKB-KW"/>
</dbReference>
<evidence type="ECO:0000256" key="4">
    <source>
        <dbReference type="ARBA" id="ARBA00022840"/>
    </source>
</evidence>
<dbReference type="eggNOG" id="COG1125">
    <property type="taxonomic scope" value="Bacteria"/>
</dbReference>
<keyword evidence="2" id="KW-0813">Transport</keyword>
<evidence type="ECO:0000313" key="8">
    <source>
        <dbReference type="Proteomes" id="UP000003494"/>
    </source>
</evidence>
<dbReference type="EC" id="7.6.2.9" evidence="5"/>
<sequence length="292" mass="32480">MYPPVWAAASARHSVPLERLRLFRGLKGQFLKEINCMYAVTFEHVNKRFPGANYQALDDVSIQIEEGEFVTILGSSGCGKTTLIKMVNRLLEVDSGRITVMGQDICGQDPVSLRRRIGYVIQQVGLFPHMTVEENIKVLPRLLGWDKEKADAGVDEMLSLVALDPKEFRGRYPAQLSGGQQQRVGLARALVTNPGLMLLDEPFGAIDAINRESLQNELKRIHSGSKATYLFVTHDIREALKLGSRVLIMDQGRVIQYDSPRHILDHPADDFVRSLLATLQTGSDSLVDGEGI</sequence>
<evidence type="ECO:0000256" key="2">
    <source>
        <dbReference type="ARBA" id="ARBA00022448"/>
    </source>
</evidence>
<dbReference type="GO" id="GO:0015418">
    <property type="term" value="F:ABC-type quaternary ammonium compound transporting activity"/>
    <property type="evidence" value="ECO:0007669"/>
    <property type="project" value="UniProtKB-EC"/>
</dbReference>
<protein>
    <recommendedName>
        <fullName evidence="5">ABC-type quaternary amine transporter</fullName>
        <ecNumber evidence="5">7.6.2.9</ecNumber>
    </recommendedName>
</protein>